<dbReference type="Proteomes" id="UP000198280">
    <property type="component" value="Unassembled WGS sequence"/>
</dbReference>
<organism evidence="1 2">
    <name type="scientific">Actinacidiphila glaucinigra</name>
    <dbReference type="NCBI Taxonomy" id="235986"/>
    <lineage>
        <taxon>Bacteria</taxon>
        <taxon>Bacillati</taxon>
        <taxon>Actinomycetota</taxon>
        <taxon>Actinomycetes</taxon>
        <taxon>Kitasatosporales</taxon>
        <taxon>Streptomycetaceae</taxon>
        <taxon>Actinacidiphila</taxon>
    </lineage>
</organism>
<reference evidence="1 2" key="1">
    <citation type="submission" date="2017-06" db="EMBL/GenBank/DDBJ databases">
        <authorList>
            <person name="Kim H.J."/>
            <person name="Triplett B.A."/>
        </authorList>
    </citation>
    <scope>NUCLEOTIDE SEQUENCE [LARGE SCALE GENOMIC DNA]</scope>
    <source>
        <strain evidence="1 2">CGMCC 4.1858</strain>
    </source>
</reference>
<proteinExistence type="predicted"/>
<evidence type="ECO:0000313" key="1">
    <source>
        <dbReference type="EMBL" id="SNR79955.1"/>
    </source>
</evidence>
<gene>
    <name evidence="1" type="ORF">SAMN05216252_10199</name>
</gene>
<protein>
    <submittedName>
        <fullName evidence="1">Uncharacterized protein</fullName>
    </submittedName>
</protein>
<keyword evidence="2" id="KW-1185">Reference proteome</keyword>
<accession>A0A238Z8W5</accession>
<dbReference type="AlphaFoldDB" id="A0A238Z8W5"/>
<dbReference type="EMBL" id="FZOF01000001">
    <property type="protein sequence ID" value="SNR79955.1"/>
    <property type="molecule type" value="Genomic_DNA"/>
</dbReference>
<name>A0A238Z8W5_9ACTN</name>
<evidence type="ECO:0000313" key="2">
    <source>
        <dbReference type="Proteomes" id="UP000198280"/>
    </source>
</evidence>
<sequence>MQEGVGFGVCVAGCEAGADCGGAEAVGAPPAGAVDPEPADEWLAVAETETLGDGDFLALSETLGDAEVLALSDAEASDAGAFGSPEVLPPGEEVALGEAPSVRVWSAAAEFAPVT</sequence>